<evidence type="ECO:0000259" key="2">
    <source>
        <dbReference type="Pfam" id="PF03724"/>
    </source>
</evidence>
<evidence type="ECO:0000256" key="1">
    <source>
        <dbReference type="SAM" id="SignalP"/>
    </source>
</evidence>
<feature type="signal peptide" evidence="1">
    <location>
        <begin position="1"/>
        <end position="19"/>
    </location>
</feature>
<dbReference type="EMBL" id="CP056775">
    <property type="protein sequence ID" value="QRR02346.1"/>
    <property type="molecule type" value="Genomic_DNA"/>
</dbReference>
<dbReference type="Proteomes" id="UP000612680">
    <property type="component" value="Chromosome"/>
</dbReference>
<organism evidence="3 4">
    <name type="scientific">Dyadobacter sandarakinus</name>
    <dbReference type="NCBI Taxonomy" id="2747268"/>
    <lineage>
        <taxon>Bacteria</taxon>
        <taxon>Pseudomonadati</taxon>
        <taxon>Bacteroidota</taxon>
        <taxon>Cytophagia</taxon>
        <taxon>Cytophagales</taxon>
        <taxon>Spirosomataceae</taxon>
        <taxon>Dyadobacter</taxon>
    </lineage>
</organism>
<feature type="domain" description="DUF306" evidence="2">
    <location>
        <begin position="32"/>
        <end position="135"/>
    </location>
</feature>
<dbReference type="InterPro" id="IPR038670">
    <property type="entry name" value="HslJ-like_sf"/>
</dbReference>
<evidence type="ECO:0000313" key="4">
    <source>
        <dbReference type="Proteomes" id="UP000612680"/>
    </source>
</evidence>
<name>A0ABX7IBP4_9BACT</name>
<gene>
    <name evidence="3" type="ORF">HWI92_16235</name>
</gene>
<dbReference type="Gene3D" id="2.40.128.270">
    <property type="match status" value="1"/>
</dbReference>
<reference evidence="3 4" key="1">
    <citation type="submission" date="2020-06" db="EMBL/GenBank/DDBJ databases">
        <title>Dyadobacter sandarakinus sp. nov., isolated from the soil of the Arctic Yellow River Station.</title>
        <authorList>
            <person name="Zhang Y."/>
            <person name="Peng F."/>
        </authorList>
    </citation>
    <scope>NUCLEOTIDE SEQUENCE [LARGE SCALE GENOMIC DNA]</scope>
    <source>
        <strain evidence="3 4">Q3-56</strain>
    </source>
</reference>
<accession>A0ABX7IBP4</accession>
<dbReference type="PROSITE" id="PS51257">
    <property type="entry name" value="PROKAR_LIPOPROTEIN"/>
    <property type="match status" value="1"/>
</dbReference>
<feature type="chain" id="PRO_5045973156" evidence="1">
    <location>
        <begin position="20"/>
        <end position="144"/>
    </location>
</feature>
<sequence>MKRLVLPSIFLAASAGMFSCGKTTTINSNMELTGKWVLESVVQNEDTIRKPGLTKGQMEVSLLFKDKGELEATSSTNFLTGYYETSQDNEIQLGGGGTERAETSWGDLFVNALPAVNQYDLSAEKLVLYYENNNALIFNKARLR</sequence>
<proteinExistence type="predicted"/>
<evidence type="ECO:0000313" key="3">
    <source>
        <dbReference type="EMBL" id="QRR02346.1"/>
    </source>
</evidence>
<dbReference type="Pfam" id="PF03724">
    <property type="entry name" value="META"/>
    <property type="match status" value="1"/>
</dbReference>
<dbReference type="RefSeq" id="WP_204657208.1">
    <property type="nucleotide sequence ID" value="NZ_CP056775.1"/>
</dbReference>
<protein>
    <submittedName>
        <fullName evidence="3">META domain-containing protein</fullName>
    </submittedName>
</protein>
<keyword evidence="1" id="KW-0732">Signal</keyword>
<keyword evidence="4" id="KW-1185">Reference proteome</keyword>
<dbReference type="InterPro" id="IPR005184">
    <property type="entry name" value="DUF306_Meta_HslJ"/>
</dbReference>